<dbReference type="RefSeq" id="WP_012276498.1">
    <property type="nucleotide sequence ID" value="NC_010334.1"/>
</dbReference>
<protein>
    <recommendedName>
        <fullName evidence="2">6-hydroxymethylpterin diphosphokinase MptE-like domain-containing protein</fullName>
    </recommendedName>
</protein>
<dbReference type="PANTHER" id="PTHR41786:SF1">
    <property type="entry name" value="6-HYDROXYMETHYLPTERIN DIPHOSPHOKINASE MPTE-LIKE DOMAIN-CONTAINING PROTEIN"/>
    <property type="match status" value="1"/>
</dbReference>
<dbReference type="STRING" id="458817.Shal_1392"/>
<dbReference type="InterPro" id="IPR011990">
    <property type="entry name" value="TPR-like_helical_dom_sf"/>
</dbReference>
<dbReference type="InterPro" id="IPR019734">
    <property type="entry name" value="TPR_rpt"/>
</dbReference>
<name>B0TLK8_SHEHH</name>
<evidence type="ECO:0000259" key="2">
    <source>
        <dbReference type="Pfam" id="PF01973"/>
    </source>
</evidence>
<gene>
    <name evidence="3" type="ordered locus">Shal_1392</name>
</gene>
<sequence>MQNTNLNTFNTFAISQFNEYYLPSVNRQAFETIDSKTHFNKLFKSLFTQENQLHIIIGIDSGLLANYVLELALPADSQFIFVELDNILELLNVDIPDALKQQVTICPIDELADLLNSHSNPIYIIKDKLQVHRSLAVRAQHLLEYTQLNNDVMALVNQATCEHKSSFNQEVFVEQQLINLTENHIPASILRGHYQGKTCIVTAGGPSLDDHMSWIKANKDKLFVIAVSRVAAKLTKEGVPPQIIVSIDPQELSLEVNSEMMALHSSSLLIHSYHICSRILSQWCGRHLYVGNRLLWDEADDKNNIESVGPTVTNAAIAIAADIGFTQALLTGADFCYSKTGHTHTTGTLEANLGPNMGHIGEWVDTYSGDKAETIFQLTEAKKALAHQVINLPQCKIINLSANAAIIPNIDHLALDEITIEPANCNHDELFALVDSQTMDLKKHYLYCLKQMNDAQSSVQSVLKLATSALKINREQNQAALLDKIEYKINKHHGKLAKVIKFYGYLEFSRFLSTTDSDKWSQSHVEQMTENYYEAFICVSKKLLIIFKQTEKRCYSRLNELSQQTDINALVQQWQQDNQPGRSLVWAHHLNRDLSTFERAAIAPLVKEFQLQLTDHNRYKSKLAAGYSLEEAFNKIMNLVIKKNLQGLALMVNTLKPRSLESDLAKRLYHLANSYCLELQDEPQQALTTLLELGSELFTEIEFKQISVLSLKLGQLDLAALALQQLVSLSDEYLPQYAYLLKLQQQVQPALNTYMDYLNKYPDDILVWLKLGAFLNEIEQTQTAKDVFKQVLHLDPTNQIAINQLAKIA</sequence>
<evidence type="ECO:0000256" key="1">
    <source>
        <dbReference type="PROSITE-ProRule" id="PRU00339"/>
    </source>
</evidence>
<reference evidence="3" key="1">
    <citation type="submission" date="2008-01" db="EMBL/GenBank/DDBJ databases">
        <title>Complete sequence of Shewanella halifaxensis HAW-EB4.</title>
        <authorList>
            <consortium name="US DOE Joint Genome Institute"/>
            <person name="Copeland A."/>
            <person name="Lucas S."/>
            <person name="Lapidus A."/>
            <person name="Glavina del Rio T."/>
            <person name="Dalin E."/>
            <person name="Tice H."/>
            <person name="Bruce D."/>
            <person name="Goodwin L."/>
            <person name="Pitluck S."/>
            <person name="Sims D."/>
            <person name="Brettin T."/>
            <person name="Detter J.C."/>
            <person name="Han C."/>
            <person name="Kuske C.R."/>
            <person name="Schmutz J."/>
            <person name="Larimer F."/>
            <person name="Land M."/>
            <person name="Hauser L."/>
            <person name="Kyrpides N."/>
            <person name="Kim E."/>
            <person name="Zhao J.-S."/>
            <person name="Richardson P."/>
        </authorList>
    </citation>
    <scope>NUCLEOTIDE SEQUENCE [LARGE SCALE GENOMIC DNA]</scope>
    <source>
        <strain evidence="3">HAW-EB4</strain>
    </source>
</reference>
<evidence type="ECO:0000313" key="3">
    <source>
        <dbReference type="EMBL" id="ABZ75958.1"/>
    </source>
</evidence>
<dbReference type="OrthoDB" id="9146744at2"/>
<feature type="repeat" description="TPR" evidence="1">
    <location>
        <begin position="765"/>
        <end position="798"/>
    </location>
</feature>
<dbReference type="Proteomes" id="UP000001317">
    <property type="component" value="Chromosome"/>
</dbReference>
<evidence type="ECO:0000313" key="4">
    <source>
        <dbReference type="Proteomes" id="UP000001317"/>
    </source>
</evidence>
<dbReference type="HOGENOM" id="CLU_340603_0_0_6"/>
<dbReference type="Pfam" id="PF01973">
    <property type="entry name" value="MptE-like"/>
    <property type="match status" value="1"/>
</dbReference>
<accession>B0TLK8</accession>
<dbReference type="KEGG" id="shl:Shal_1392"/>
<organism evidence="3 4">
    <name type="scientific">Shewanella halifaxensis (strain HAW-EB4)</name>
    <dbReference type="NCBI Taxonomy" id="458817"/>
    <lineage>
        <taxon>Bacteria</taxon>
        <taxon>Pseudomonadati</taxon>
        <taxon>Pseudomonadota</taxon>
        <taxon>Gammaproteobacteria</taxon>
        <taxon>Alteromonadales</taxon>
        <taxon>Shewanellaceae</taxon>
        <taxon>Shewanella</taxon>
    </lineage>
</organism>
<dbReference type="Gene3D" id="1.25.40.10">
    <property type="entry name" value="Tetratricopeptide repeat domain"/>
    <property type="match status" value="1"/>
</dbReference>
<feature type="domain" description="6-hydroxymethylpterin diphosphokinase MptE-like" evidence="2">
    <location>
        <begin position="175"/>
        <end position="339"/>
    </location>
</feature>
<dbReference type="SUPFAM" id="SSF48452">
    <property type="entry name" value="TPR-like"/>
    <property type="match status" value="1"/>
</dbReference>
<dbReference type="AlphaFoldDB" id="B0TLK8"/>
<dbReference type="PANTHER" id="PTHR41786">
    <property type="entry name" value="MOTILITY ACCESSORY FACTOR MAF"/>
    <property type="match status" value="1"/>
</dbReference>
<dbReference type="InterPro" id="IPR002826">
    <property type="entry name" value="MptE-like"/>
</dbReference>
<dbReference type="eggNOG" id="COG2604">
    <property type="taxonomic scope" value="Bacteria"/>
</dbReference>
<keyword evidence="1" id="KW-0802">TPR repeat</keyword>
<dbReference type="PROSITE" id="PS50005">
    <property type="entry name" value="TPR"/>
    <property type="match status" value="1"/>
</dbReference>
<dbReference type="EMBL" id="CP000931">
    <property type="protein sequence ID" value="ABZ75958.1"/>
    <property type="molecule type" value="Genomic_DNA"/>
</dbReference>
<proteinExistence type="predicted"/>
<keyword evidence="4" id="KW-1185">Reference proteome</keyword>